<evidence type="ECO:0000313" key="1">
    <source>
        <dbReference type="EMBL" id="SDC54779.1"/>
    </source>
</evidence>
<protein>
    <submittedName>
        <fullName evidence="1">Uncharacterized protein</fullName>
    </submittedName>
</protein>
<name>A0A1G6MGZ5_9ACTN</name>
<dbReference type="AlphaFoldDB" id="A0A1G6MGZ5"/>
<dbReference type="RefSeq" id="WP_074994095.1">
    <property type="nucleotide sequence ID" value="NZ_FMZK01000002.1"/>
</dbReference>
<dbReference type="EMBL" id="FMZK01000002">
    <property type="protein sequence ID" value="SDC54779.1"/>
    <property type="molecule type" value="Genomic_DNA"/>
</dbReference>
<sequence>MRFLVPDDPVFLGMFIGIEQPLLHNLYYFYRNDLSEGQELLIRTAYDRWGEIQQCFPSQLQWQALVPAARGQESREDYALHDSRGRKLTSLYSVDVPAGHLHTLRACHTMLARAEQETGRLTEVLGELAEETQVPCLVDTFGRVLDVMEFRAPSGLLEAVGREARTGRAPALTLDAAQEAAYQDFCGRVVYALSAGDGFTYASHRALYS</sequence>
<accession>A0A1G6MGZ5</accession>
<keyword evidence="2" id="KW-1185">Reference proteome</keyword>
<proteinExistence type="predicted"/>
<dbReference type="Proteomes" id="UP000182100">
    <property type="component" value="Unassembled WGS sequence"/>
</dbReference>
<gene>
    <name evidence="1" type="ORF">SAMN05216505_102537</name>
</gene>
<evidence type="ECO:0000313" key="2">
    <source>
        <dbReference type="Proteomes" id="UP000182100"/>
    </source>
</evidence>
<reference evidence="2" key="1">
    <citation type="submission" date="2016-10" db="EMBL/GenBank/DDBJ databases">
        <authorList>
            <person name="Varghese N."/>
            <person name="Submissions S."/>
        </authorList>
    </citation>
    <scope>NUCLEOTIDE SEQUENCE [LARGE SCALE GENOMIC DNA]</scope>
    <source>
        <strain evidence="2">CGMCC 4.3504</strain>
    </source>
</reference>
<organism evidence="1 2">
    <name type="scientific">Streptomyces prasinopilosus</name>
    <dbReference type="NCBI Taxonomy" id="67344"/>
    <lineage>
        <taxon>Bacteria</taxon>
        <taxon>Bacillati</taxon>
        <taxon>Actinomycetota</taxon>
        <taxon>Actinomycetes</taxon>
        <taxon>Kitasatosporales</taxon>
        <taxon>Streptomycetaceae</taxon>
        <taxon>Streptomyces</taxon>
    </lineage>
</organism>